<keyword evidence="2" id="KW-1185">Reference proteome</keyword>
<evidence type="ECO:0000313" key="2">
    <source>
        <dbReference type="Proteomes" id="UP001497680"/>
    </source>
</evidence>
<organism evidence="1 2">
    <name type="scientific">Hypoxylon rubiginosum</name>
    <dbReference type="NCBI Taxonomy" id="110542"/>
    <lineage>
        <taxon>Eukaryota</taxon>
        <taxon>Fungi</taxon>
        <taxon>Dikarya</taxon>
        <taxon>Ascomycota</taxon>
        <taxon>Pezizomycotina</taxon>
        <taxon>Sordariomycetes</taxon>
        <taxon>Xylariomycetidae</taxon>
        <taxon>Xylariales</taxon>
        <taxon>Hypoxylaceae</taxon>
        <taxon>Hypoxylon</taxon>
    </lineage>
</organism>
<protein>
    <submittedName>
        <fullName evidence="1">Uncharacterized protein</fullName>
    </submittedName>
</protein>
<sequence>MQPLTTKYLHTAHNMVGLANSYWASEPSGNDQNPHQRSSDRAHRRRRSARSLSPPIRAASNGNGNFDGHAHSPSTSQLGHWRQHRDRSEPVTISSSSSQPKPQESLTISQDRPSPQLLQHEMSRFTKIMARLRWKMTYLNEGYVRATGTFGKSKSDIEASEIQFKLDFHEFYMLLERALLRLMAIFQITVDGTASLFRVPENLTGLAASRHSGRQQHRFHANVLAALMDSRNPLSGIFRAPKVREQLAKAKDLRNRWKNIDEALSEPVAPPPLASYNLDHMVATILSAIDQAHNLAANYIREHGGGGEPVSDTGSWDFMVDAMDWEKV</sequence>
<comment type="caution">
    <text evidence="1">The sequence shown here is derived from an EMBL/GenBank/DDBJ whole genome shotgun (WGS) entry which is preliminary data.</text>
</comment>
<reference evidence="1 2" key="1">
    <citation type="journal article" date="2022" name="New Phytol.">
        <title>Ecological generalism drives hyperdiversity of secondary metabolite gene clusters in xylarialean endophytes.</title>
        <authorList>
            <person name="Franco M.E.E."/>
            <person name="Wisecaver J.H."/>
            <person name="Arnold A.E."/>
            <person name="Ju Y.M."/>
            <person name="Slot J.C."/>
            <person name="Ahrendt S."/>
            <person name="Moore L.P."/>
            <person name="Eastman K.E."/>
            <person name="Scott K."/>
            <person name="Konkel Z."/>
            <person name="Mondo S.J."/>
            <person name="Kuo A."/>
            <person name="Hayes R.D."/>
            <person name="Haridas S."/>
            <person name="Andreopoulos B."/>
            <person name="Riley R."/>
            <person name="LaButti K."/>
            <person name="Pangilinan J."/>
            <person name="Lipzen A."/>
            <person name="Amirebrahimi M."/>
            <person name="Yan J."/>
            <person name="Adam C."/>
            <person name="Keymanesh K."/>
            <person name="Ng V."/>
            <person name="Louie K."/>
            <person name="Northen T."/>
            <person name="Drula E."/>
            <person name="Henrissat B."/>
            <person name="Hsieh H.M."/>
            <person name="Youens-Clark K."/>
            <person name="Lutzoni F."/>
            <person name="Miadlikowska J."/>
            <person name="Eastwood D.C."/>
            <person name="Hamelin R.C."/>
            <person name="Grigoriev I.V."/>
            <person name="U'Ren J.M."/>
        </authorList>
    </citation>
    <scope>NUCLEOTIDE SEQUENCE [LARGE SCALE GENOMIC DNA]</scope>
    <source>
        <strain evidence="1 2">ER1909</strain>
    </source>
</reference>
<evidence type="ECO:0000313" key="1">
    <source>
        <dbReference type="EMBL" id="KAI6081863.1"/>
    </source>
</evidence>
<proteinExistence type="predicted"/>
<accession>A0ACC0CNH3</accession>
<dbReference type="EMBL" id="MU394384">
    <property type="protein sequence ID" value="KAI6081863.1"/>
    <property type="molecule type" value="Genomic_DNA"/>
</dbReference>
<gene>
    <name evidence="1" type="ORF">F4821DRAFT_248393</name>
</gene>
<dbReference type="Proteomes" id="UP001497680">
    <property type="component" value="Unassembled WGS sequence"/>
</dbReference>
<name>A0ACC0CNH3_9PEZI</name>